<dbReference type="GO" id="GO:0032259">
    <property type="term" value="P:methylation"/>
    <property type="evidence" value="ECO:0007669"/>
    <property type="project" value="UniProtKB-KW"/>
</dbReference>
<dbReference type="EMBL" id="CP096659">
    <property type="protein sequence ID" value="UPV73201.1"/>
    <property type="molecule type" value="Genomic_DNA"/>
</dbReference>
<dbReference type="Pfam" id="PF01381">
    <property type="entry name" value="HTH_3"/>
    <property type="match status" value="1"/>
</dbReference>
<keyword evidence="7" id="KW-1185">Reference proteome</keyword>
<dbReference type="InterPro" id="IPR029063">
    <property type="entry name" value="SAM-dependent_MTases_sf"/>
</dbReference>
<dbReference type="PROSITE" id="PS50943">
    <property type="entry name" value="HTH_CROC1"/>
    <property type="match status" value="1"/>
</dbReference>
<protein>
    <recommendedName>
        <fullName evidence="5">HTH cro/C1-type domain-containing protein</fullName>
    </recommendedName>
</protein>
<keyword evidence="4" id="KW-0949">S-adenosyl-L-methionine</keyword>
<keyword evidence="3" id="KW-0808">Transferase</keyword>
<dbReference type="KEGG" id="halx:M0R89_11645"/>
<dbReference type="SUPFAM" id="SSF53335">
    <property type="entry name" value="S-adenosyl-L-methionine-dependent methyltransferases"/>
    <property type="match status" value="1"/>
</dbReference>
<dbReference type="SUPFAM" id="SSF47413">
    <property type="entry name" value="lambda repressor-like DNA-binding domains"/>
    <property type="match status" value="1"/>
</dbReference>
<dbReference type="GO" id="GO:0003677">
    <property type="term" value="F:DNA binding"/>
    <property type="evidence" value="ECO:0007669"/>
    <property type="project" value="InterPro"/>
</dbReference>
<comment type="similarity">
    <text evidence="1">Belongs to the N(4)/N(6)-methyltransferase family.</text>
</comment>
<dbReference type="GeneID" id="72185862"/>
<dbReference type="REBASE" id="616048">
    <property type="entry name" value="M.HspJT49ORF11645P"/>
</dbReference>
<dbReference type="InterPro" id="IPR001387">
    <property type="entry name" value="Cro/C1-type_HTH"/>
</dbReference>
<dbReference type="Gene3D" id="3.40.50.150">
    <property type="entry name" value="Vaccinia Virus protein VP39"/>
    <property type="match status" value="1"/>
</dbReference>
<name>A0A8U0HQR8_9EURY</name>
<organism evidence="6 7">
    <name type="scientific">Halorussus limi</name>
    <dbReference type="NCBI Taxonomy" id="2938695"/>
    <lineage>
        <taxon>Archaea</taxon>
        <taxon>Methanobacteriati</taxon>
        <taxon>Methanobacteriota</taxon>
        <taxon>Stenosarchaea group</taxon>
        <taxon>Halobacteria</taxon>
        <taxon>Halobacteriales</taxon>
        <taxon>Haladaptataceae</taxon>
        <taxon>Halorussus</taxon>
    </lineage>
</organism>
<evidence type="ECO:0000313" key="7">
    <source>
        <dbReference type="Proteomes" id="UP000830729"/>
    </source>
</evidence>
<dbReference type="Gene3D" id="1.10.260.40">
    <property type="entry name" value="lambda repressor-like DNA-binding domains"/>
    <property type="match status" value="1"/>
</dbReference>
<dbReference type="PROSITE" id="PS00092">
    <property type="entry name" value="N6_MTASE"/>
    <property type="match status" value="1"/>
</dbReference>
<dbReference type="CDD" id="cd02440">
    <property type="entry name" value="AdoMet_MTases"/>
    <property type="match status" value="1"/>
</dbReference>
<dbReference type="Pfam" id="PF01555">
    <property type="entry name" value="N6_N4_Mtase"/>
    <property type="match status" value="1"/>
</dbReference>
<dbReference type="RefSeq" id="WP_248649257.1">
    <property type="nucleotide sequence ID" value="NZ_CP096659.1"/>
</dbReference>
<dbReference type="AlphaFoldDB" id="A0A8U0HQR8"/>
<dbReference type="Proteomes" id="UP000830729">
    <property type="component" value="Chromosome"/>
</dbReference>
<dbReference type="InterPro" id="IPR002295">
    <property type="entry name" value="N4/N6-MTase_EcoPI_Mod-like"/>
</dbReference>
<sequence>MTGLLFRSAGDVVSRIRRKRGLSDNELAKDAGLRVGDLRDIESGVPPTDEQLDALADSLDIAPEALRFVAGEFPEELHDELVEDPDLALDALTDAFGVELNGESKPDGELPDPCFSTEQGTLYNADCRDVLPHLEDESFDLIFADPPFNLDKDYGQKNGDDLAEDEYLRWSTEWIDEAIDLLKPGGAFCLYNLPKWNIHFAHYINRRLNLKHWIAVDIKFGLPIPNRLYPSHYSLLYFIKGDSPNTFTPDRLPIDTCPHCGGEQNDYGGYKSKMNPKGVNLTDVWEDIPPVRHTKYLNRDANQLSLKLLHRVIGMTTEEGDRVLDPFGGAGTTYAAAEIMGREWVGTEIHDCSPITDRFEDGLDDDREYIDEIEAEQNVLFTEEALEKRQEYKDEFGFNFEDYDLSESPLGSVQQSLDSWE</sequence>
<evidence type="ECO:0000256" key="4">
    <source>
        <dbReference type="ARBA" id="ARBA00022691"/>
    </source>
</evidence>
<dbReference type="InterPro" id="IPR002052">
    <property type="entry name" value="DNA_methylase_N6_adenine_CS"/>
</dbReference>
<keyword evidence="2" id="KW-0489">Methyltransferase</keyword>
<dbReference type="SMART" id="SM00530">
    <property type="entry name" value="HTH_XRE"/>
    <property type="match status" value="1"/>
</dbReference>
<reference evidence="6 7" key="1">
    <citation type="submission" date="2022-04" db="EMBL/GenBank/DDBJ databases">
        <title>Diverse halophilic archaea isolated from saline environments.</title>
        <authorList>
            <person name="Cui H.-L."/>
        </authorList>
    </citation>
    <scope>NUCLEOTIDE SEQUENCE [LARGE SCALE GENOMIC DNA]</scope>
    <source>
        <strain evidence="6 7">XZYJT49</strain>
    </source>
</reference>
<evidence type="ECO:0000256" key="2">
    <source>
        <dbReference type="ARBA" id="ARBA00022603"/>
    </source>
</evidence>
<evidence type="ECO:0000256" key="1">
    <source>
        <dbReference type="ARBA" id="ARBA00006594"/>
    </source>
</evidence>
<dbReference type="GO" id="GO:0008170">
    <property type="term" value="F:N-methyltransferase activity"/>
    <property type="evidence" value="ECO:0007669"/>
    <property type="project" value="InterPro"/>
</dbReference>
<dbReference type="CDD" id="cd00093">
    <property type="entry name" value="HTH_XRE"/>
    <property type="match status" value="1"/>
</dbReference>
<feature type="domain" description="HTH cro/C1-type" evidence="5">
    <location>
        <begin position="13"/>
        <end position="66"/>
    </location>
</feature>
<proteinExistence type="inferred from homology"/>
<evidence type="ECO:0000256" key="3">
    <source>
        <dbReference type="ARBA" id="ARBA00022679"/>
    </source>
</evidence>
<evidence type="ECO:0000259" key="5">
    <source>
        <dbReference type="PROSITE" id="PS50943"/>
    </source>
</evidence>
<dbReference type="InterPro" id="IPR002941">
    <property type="entry name" value="DNA_methylase_N4/N6"/>
</dbReference>
<evidence type="ECO:0000313" key="6">
    <source>
        <dbReference type="EMBL" id="UPV73201.1"/>
    </source>
</evidence>
<dbReference type="PRINTS" id="PR00506">
    <property type="entry name" value="D21N6MTFRASE"/>
</dbReference>
<accession>A0A8U0HQR8</accession>
<dbReference type="InterPro" id="IPR010982">
    <property type="entry name" value="Lambda_DNA-bd_dom_sf"/>
</dbReference>
<gene>
    <name evidence="6" type="ORF">M0R89_11645</name>
</gene>